<comment type="caution">
    <text evidence="3">The sequence shown here is derived from an EMBL/GenBank/DDBJ whole genome shotgun (WGS) entry which is preliminary data.</text>
</comment>
<dbReference type="Gene3D" id="1.20.1600.10">
    <property type="entry name" value="Outer membrane efflux proteins (OEP)"/>
    <property type="match status" value="1"/>
</dbReference>
<proteinExistence type="predicted"/>
<feature type="chain" id="PRO_5032720302" evidence="2">
    <location>
        <begin position="25"/>
        <end position="524"/>
    </location>
</feature>
<organism evidence="3 4">
    <name type="scientific">Polymorphobacter multimanifer</name>
    <dbReference type="NCBI Taxonomy" id="1070431"/>
    <lineage>
        <taxon>Bacteria</taxon>
        <taxon>Pseudomonadati</taxon>
        <taxon>Pseudomonadota</taxon>
        <taxon>Alphaproteobacteria</taxon>
        <taxon>Sphingomonadales</taxon>
        <taxon>Sphingosinicellaceae</taxon>
        <taxon>Polymorphobacter</taxon>
    </lineage>
</organism>
<dbReference type="InterPro" id="IPR010131">
    <property type="entry name" value="MdtP/NodT-like"/>
</dbReference>
<dbReference type="GO" id="GO:0015562">
    <property type="term" value="F:efflux transmembrane transporter activity"/>
    <property type="evidence" value="ECO:0007669"/>
    <property type="project" value="InterPro"/>
</dbReference>
<evidence type="ECO:0000256" key="1">
    <source>
        <dbReference type="SAM" id="MobiDB-lite"/>
    </source>
</evidence>
<dbReference type="EMBL" id="JACIIV010000021">
    <property type="protein sequence ID" value="MBB6228625.1"/>
    <property type="molecule type" value="Genomic_DNA"/>
</dbReference>
<dbReference type="SUPFAM" id="SSF56954">
    <property type="entry name" value="Outer membrane efflux proteins (OEP)"/>
    <property type="match status" value="1"/>
</dbReference>
<dbReference type="PANTHER" id="PTHR30203:SF24">
    <property type="entry name" value="BLR4935 PROTEIN"/>
    <property type="match status" value="1"/>
</dbReference>
<dbReference type="PANTHER" id="PTHR30203">
    <property type="entry name" value="OUTER MEMBRANE CATION EFFLUX PROTEIN"/>
    <property type="match status" value="1"/>
</dbReference>
<feature type="signal peptide" evidence="2">
    <location>
        <begin position="1"/>
        <end position="24"/>
    </location>
</feature>
<dbReference type="AlphaFoldDB" id="A0A841LFP1"/>
<evidence type="ECO:0000313" key="4">
    <source>
        <dbReference type="Proteomes" id="UP000538147"/>
    </source>
</evidence>
<evidence type="ECO:0000256" key="2">
    <source>
        <dbReference type="SAM" id="SignalP"/>
    </source>
</evidence>
<name>A0A841LFP1_9SPHN</name>
<gene>
    <name evidence="3" type="ORF">FHS79_002815</name>
</gene>
<dbReference type="RefSeq" id="WP_184201297.1">
    <property type="nucleotide sequence ID" value="NZ_JACIIV010000021.1"/>
</dbReference>
<evidence type="ECO:0000313" key="3">
    <source>
        <dbReference type="EMBL" id="MBB6228625.1"/>
    </source>
</evidence>
<feature type="region of interest" description="Disordered" evidence="1">
    <location>
        <begin position="475"/>
        <end position="524"/>
    </location>
</feature>
<accession>A0A841LFP1</accession>
<dbReference type="PROSITE" id="PS51257">
    <property type="entry name" value="PROKAR_LIPOPROTEIN"/>
    <property type="match status" value="1"/>
</dbReference>
<protein>
    <submittedName>
        <fullName evidence="3">Cobalt-zinc-cadmium efflux system outer membrane protein</fullName>
    </submittedName>
</protein>
<reference evidence="3 4" key="1">
    <citation type="submission" date="2020-08" db="EMBL/GenBank/DDBJ databases">
        <title>Genomic Encyclopedia of Type Strains, Phase IV (KMG-IV): sequencing the most valuable type-strain genomes for metagenomic binning, comparative biology and taxonomic classification.</title>
        <authorList>
            <person name="Goeker M."/>
        </authorList>
    </citation>
    <scope>NUCLEOTIDE SEQUENCE [LARGE SCALE GENOMIC DNA]</scope>
    <source>
        <strain evidence="3 4">DSM 102189</strain>
    </source>
</reference>
<keyword evidence="4" id="KW-1185">Reference proteome</keyword>
<keyword evidence="2" id="KW-0732">Signal</keyword>
<sequence>MVKQKGLVVSLVSIAVLLSGCATVQPGLDPPQINRLLAARGAPQLGWEQNGSGADEALVTKWLGEPMTAERAVRVAMLRSPRLQEEYARLGLARADIMEAVQVANPRFTIGNLNALGGPGSQLTLGLAMPLVDLLVLPARARLARSDFERAKLAIAASVLGVGFDVESAWYDYVGTQQVADMRAAVASGMSTSAELARRFYAAGNISELQLKREEAAAAQARIGAARALVAARMARLHLNTTIGLSGADAEWQTSDRLPLPVAAEDDPVLLETMANQGNLALLAQSREVDILRDAAGITRKTRLIGDAQIGFERERETDGSVIQGPTGSIEIPIFNQGGARVQRAEARYLQARAQLLALQLKTDNAVRLGAERVRVLSDIVKTHRDALIPARETVVERSQQEQNFMLIGVFELIQAKTQEYDAYQGYLEAIRDYWLARLDLMRVVGARLPSEQEATGQTPSVSEILTPRGIAMDHSGHGAAGGGAGVAPQPMADMPGMDHSAHGAPAASPEPPPPAHRHPGSPS</sequence>
<dbReference type="Proteomes" id="UP000538147">
    <property type="component" value="Unassembled WGS sequence"/>
</dbReference>